<feature type="non-terminal residue" evidence="1">
    <location>
        <position position="1"/>
    </location>
</feature>
<gene>
    <name evidence="1" type="ORF">METZ01_LOCUS148408</name>
</gene>
<organism evidence="1">
    <name type="scientific">marine metagenome</name>
    <dbReference type="NCBI Taxonomy" id="408172"/>
    <lineage>
        <taxon>unclassified sequences</taxon>
        <taxon>metagenomes</taxon>
        <taxon>ecological metagenomes</taxon>
    </lineage>
</organism>
<sequence>NSIPFPSSLKLLQVANHGSFLTL</sequence>
<evidence type="ECO:0000313" key="1">
    <source>
        <dbReference type="EMBL" id="SVA95554.1"/>
    </source>
</evidence>
<dbReference type="EMBL" id="UINC01023589">
    <property type="protein sequence ID" value="SVA95554.1"/>
    <property type="molecule type" value="Genomic_DNA"/>
</dbReference>
<name>A0A382A2H6_9ZZZZ</name>
<reference evidence="1" key="1">
    <citation type="submission" date="2018-05" db="EMBL/GenBank/DDBJ databases">
        <authorList>
            <person name="Lanie J.A."/>
            <person name="Ng W.-L."/>
            <person name="Kazmierczak K.M."/>
            <person name="Andrzejewski T.M."/>
            <person name="Davidsen T.M."/>
            <person name="Wayne K.J."/>
            <person name="Tettelin H."/>
            <person name="Glass J.I."/>
            <person name="Rusch D."/>
            <person name="Podicherti R."/>
            <person name="Tsui H.-C.T."/>
            <person name="Winkler M.E."/>
        </authorList>
    </citation>
    <scope>NUCLEOTIDE SEQUENCE</scope>
</reference>
<accession>A0A382A2H6</accession>
<dbReference type="AlphaFoldDB" id="A0A382A2H6"/>
<protein>
    <submittedName>
        <fullName evidence="1">Uncharacterized protein</fullName>
    </submittedName>
</protein>
<proteinExistence type="predicted"/>